<dbReference type="PIRSF" id="PIRSF024492">
    <property type="entry name" value="UCP024492"/>
    <property type="match status" value="1"/>
</dbReference>
<dbReference type="InterPro" id="IPR007438">
    <property type="entry name" value="DUF488"/>
</dbReference>
<accession>A0A917DJM6</accession>
<organism evidence="1 2">
    <name type="scientific">Microbacterium faecale</name>
    <dbReference type="NCBI Taxonomy" id="1804630"/>
    <lineage>
        <taxon>Bacteria</taxon>
        <taxon>Bacillati</taxon>
        <taxon>Actinomycetota</taxon>
        <taxon>Actinomycetes</taxon>
        <taxon>Micrococcales</taxon>
        <taxon>Microbacteriaceae</taxon>
        <taxon>Microbacterium</taxon>
    </lineage>
</organism>
<dbReference type="AlphaFoldDB" id="A0A917DJM6"/>
<reference evidence="1" key="1">
    <citation type="journal article" date="2014" name="Int. J. Syst. Evol. Microbiol.">
        <title>Complete genome sequence of Corynebacterium casei LMG S-19264T (=DSM 44701T), isolated from a smear-ripened cheese.</title>
        <authorList>
            <consortium name="US DOE Joint Genome Institute (JGI-PGF)"/>
            <person name="Walter F."/>
            <person name="Albersmeier A."/>
            <person name="Kalinowski J."/>
            <person name="Ruckert C."/>
        </authorList>
    </citation>
    <scope>NUCLEOTIDE SEQUENCE</scope>
    <source>
        <strain evidence="1">CGMCC 1.15152</strain>
    </source>
</reference>
<evidence type="ECO:0000313" key="2">
    <source>
        <dbReference type="Proteomes" id="UP000633205"/>
    </source>
</evidence>
<name>A0A917DJM6_9MICO</name>
<dbReference type="EMBL" id="BMHO01000001">
    <property type="protein sequence ID" value="GGD41637.1"/>
    <property type="molecule type" value="Genomic_DNA"/>
</dbReference>
<protein>
    <recommendedName>
        <fullName evidence="3">DNA repair protein</fullName>
    </recommendedName>
</protein>
<dbReference type="InterPro" id="IPR014519">
    <property type="entry name" value="UCP024492"/>
</dbReference>
<sequence>MSERREIWTVGHWTSPIPDFLELLDEHGIAMLVDVRAHPGSRRSPQFGADAMAEWLAENGIEYRRIAKLGGRRGRQDVDPSVNAAWQNVSFKNYADYTLTDEYREGIDELTSVARSRPVAIMCGEPVPWRCHRLLIANTLAAGGWTVTHLFADGAAREHALGQWGATPFVAADGLVTYPDPSDD</sequence>
<dbReference type="PANTHER" id="PTHR39337:SF1">
    <property type="entry name" value="BLR5642 PROTEIN"/>
    <property type="match status" value="1"/>
</dbReference>
<proteinExistence type="predicted"/>
<comment type="caution">
    <text evidence="1">The sequence shown here is derived from an EMBL/GenBank/DDBJ whole genome shotgun (WGS) entry which is preliminary data.</text>
</comment>
<evidence type="ECO:0000313" key="1">
    <source>
        <dbReference type="EMBL" id="GGD41637.1"/>
    </source>
</evidence>
<dbReference type="Pfam" id="PF04343">
    <property type="entry name" value="DUF488"/>
    <property type="match status" value="1"/>
</dbReference>
<reference evidence="1" key="2">
    <citation type="submission" date="2020-09" db="EMBL/GenBank/DDBJ databases">
        <authorList>
            <person name="Sun Q."/>
            <person name="Zhou Y."/>
        </authorList>
    </citation>
    <scope>NUCLEOTIDE SEQUENCE</scope>
    <source>
        <strain evidence="1">CGMCC 1.15152</strain>
    </source>
</reference>
<dbReference type="RefSeq" id="WP_188712376.1">
    <property type="nucleotide sequence ID" value="NZ_BMHO01000001.1"/>
</dbReference>
<dbReference type="Proteomes" id="UP000633205">
    <property type="component" value="Unassembled WGS sequence"/>
</dbReference>
<evidence type="ECO:0008006" key="3">
    <source>
        <dbReference type="Google" id="ProtNLM"/>
    </source>
</evidence>
<gene>
    <name evidence="1" type="ORF">GCM10010915_23230</name>
</gene>
<keyword evidence="2" id="KW-1185">Reference proteome</keyword>
<dbReference type="PANTHER" id="PTHR39337">
    <property type="entry name" value="BLR5642 PROTEIN"/>
    <property type="match status" value="1"/>
</dbReference>